<accession>A0A1T5CS68</accession>
<keyword evidence="4" id="KW-1185">Reference proteome</keyword>
<name>A0A1T5CS68_9FLAO</name>
<evidence type="ECO:0000256" key="1">
    <source>
        <dbReference type="SAM" id="SignalP"/>
    </source>
</evidence>
<evidence type="ECO:0000313" key="4">
    <source>
        <dbReference type="Proteomes" id="UP000190230"/>
    </source>
</evidence>
<feature type="domain" description="Right handed beta helix" evidence="2">
    <location>
        <begin position="197"/>
        <end position="384"/>
    </location>
</feature>
<dbReference type="AlphaFoldDB" id="A0A1T5CS68"/>
<dbReference type="Proteomes" id="UP000190230">
    <property type="component" value="Unassembled WGS sequence"/>
</dbReference>
<dbReference type="InterPro" id="IPR012334">
    <property type="entry name" value="Pectin_lyas_fold"/>
</dbReference>
<dbReference type="PANTHER" id="PTHR36453:SF1">
    <property type="entry name" value="RIGHT HANDED BETA HELIX DOMAIN-CONTAINING PROTEIN"/>
    <property type="match status" value="1"/>
</dbReference>
<dbReference type="InterPro" id="IPR011050">
    <property type="entry name" value="Pectin_lyase_fold/virulence"/>
</dbReference>
<protein>
    <submittedName>
        <fullName evidence="3">Parallel beta-helix repeat (Two copies)</fullName>
    </submittedName>
</protein>
<evidence type="ECO:0000313" key="3">
    <source>
        <dbReference type="EMBL" id="SKB62161.1"/>
    </source>
</evidence>
<feature type="signal peptide" evidence="1">
    <location>
        <begin position="1"/>
        <end position="16"/>
    </location>
</feature>
<sequence length="407" mass="44168">MKYLIYILLFSTSAFSQNYYYALEETQNQTTTIPENATEISNVTELIAGLKSERNLYLKPGNYVLPNRLIFQNNISNLQVIGADGAEITGDFKTLMWFQGTAKNIKFNNIKFSAYAGPGTADYGAGLVDFSNSSEDIFFENCTFTNPNVSTNGIKFVSEGTARSKNINILNCTFVDIGRMAIELQNHTHDGILRFDGVTIKNNEFKSLGLQSQYGMAISLSGAGKNAVLANNNIIDAKDRGIEILGYGELTIADNTFSAPNTAYNLITLEKDGVGEEYTKNVLITGNSGTVQGDEPHLIEIRQTDGLVYTNNSFYADALHVSDVKNSSFTDSFHSSDGGIGLYVDDGSINNTFSSSTFITTADNSSTVTFYSGSTGNTLSNNTLRNEGQGGTIFNDIDGGNTNLDSN</sequence>
<proteinExistence type="predicted"/>
<gene>
    <name evidence="3" type="ORF">SAMN05660776_2168</name>
</gene>
<feature type="chain" id="PRO_5013386960" evidence="1">
    <location>
        <begin position="17"/>
        <end position="407"/>
    </location>
</feature>
<dbReference type="SMART" id="SM00710">
    <property type="entry name" value="PbH1"/>
    <property type="match status" value="7"/>
</dbReference>
<organism evidence="3 4">
    <name type="scientific">Salegentibacter holothuriorum</name>
    <dbReference type="NCBI Taxonomy" id="241145"/>
    <lineage>
        <taxon>Bacteria</taxon>
        <taxon>Pseudomonadati</taxon>
        <taxon>Bacteroidota</taxon>
        <taxon>Flavobacteriia</taxon>
        <taxon>Flavobacteriales</taxon>
        <taxon>Flavobacteriaceae</taxon>
        <taxon>Salegentibacter</taxon>
    </lineage>
</organism>
<dbReference type="InterPro" id="IPR039448">
    <property type="entry name" value="Beta_helix"/>
</dbReference>
<dbReference type="PANTHER" id="PTHR36453">
    <property type="entry name" value="SECRETED PROTEIN-RELATED"/>
    <property type="match status" value="1"/>
</dbReference>
<dbReference type="Pfam" id="PF13229">
    <property type="entry name" value="Beta_helix"/>
    <property type="match status" value="1"/>
</dbReference>
<dbReference type="RefSeq" id="WP_079721021.1">
    <property type="nucleotide sequence ID" value="NZ_FUYY01000003.1"/>
</dbReference>
<dbReference type="Gene3D" id="2.160.20.10">
    <property type="entry name" value="Single-stranded right-handed beta-helix, Pectin lyase-like"/>
    <property type="match status" value="1"/>
</dbReference>
<evidence type="ECO:0000259" key="2">
    <source>
        <dbReference type="Pfam" id="PF13229"/>
    </source>
</evidence>
<reference evidence="4" key="1">
    <citation type="submission" date="2017-02" db="EMBL/GenBank/DDBJ databases">
        <authorList>
            <person name="Varghese N."/>
            <person name="Submissions S."/>
        </authorList>
    </citation>
    <scope>NUCLEOTIDE SEQUENCE [LARGE SCALE GENOMIC DNA]</scope>
    <source>
        <strain evidence="4">DSM 23405</strain>
    </source>
</reference>
<dbReference type="InterPro" id="IPR006626">
    <property type="entry name" value="PbH1"/>
</dbReference>
<keyword evidence="1" id="KW-0732">Signal</keyword>
<dbReference type="EMBL" id="FUYY01000003">
    <property type="protein sequence ID" value="SKB62161.1"/>
    <property type="molecule type" value="Genomic_DNA"/>
</dbReference>
<dbReference type="SUPFAM" id="SSF51126">
    <property type="entry name" value="Pectin lyase-like"/>
    <property type="match status" value="1"/>
</dbReference>
<dbReference type="OrthoDB" id="1286432at2"/>